<dbReference type="EMBL" id="JAAVJR010000004">
    <property type="protein sequence ID" value="NJW52852.1"/>
    <property type="molecule type" value="Genomic_DNA"/>
</dbReference>
<evidence type="ECO:0000256" key="2">
    <source>
        <dbReference type="SAM" id="Phobius"/>
    </source>
</evidence>
<name>A0ABX1CYI6_9FLAO</name>
<accession>A0ABX1CYI6</accession>
<evidence type="ECO:0000256" key="1">
    <source>
        <dbReference type="PROSITE-ProRule" id="PRU00339"/>
    </source>
</evidence>
<feature type="chain" id="PRO_5046915054" evidence="3">
    <location>
        <begin position="19"/>
        <end position="249"/>
    </location>
</feature>
<dbReference type="InterPro" id="IPR011990">
    <property type="entry name" value="TPR-like_helical_dom_sf"/>
</dbReference>
<sequence>MKKICFLLALFINFVGFAQNEQLFEAANNAYAEGDYKEAAMQYEQILTNGETSAALHYNLGNSYYKLNRIAPSIFHYEKALQLKPGDDDIQNNLEFARNMAIDAIGEEESSGFRGIFDTSTSAFSITGWSWIAIFCMLGFVAFFLVYYFSERTAIKRLIFIGAMVFLVLAISSVLVAVTKQSLQEERDYAIVFAEEVVLKNEPSSRANDAFTLHEGAKVRIIEEFQEWVEIELPNQSRGWMPQEALRRL</sequence>
<dbReference type="Proteomes" id="UP000703674">
    <property type="component" value="Unassembled WGS sequence"/>
</dbReference>
<dbReference type="SMART" id="SM00028">
    <property type="entry name" value="TPR"/>
    <property type="match status" value="2"/>
</dbReference>
<dbReference type="Gene3D" id="2.30.30.40">
    <property type="entry name" value="SH3 Domains"/>
    <property type="match status" value="1"/>
</dbReference>
<evidence type="ECO:0000313" key="4">
    <source>
        <dbReference type="EMBL" id="NJW52852.1"/>
    </source>
</evidence>
<keyword evidence="2" id="KW-0472">Membrane</keyword>
<dbReference type="RefSeq" id="WP_168137968.1">
    <property type="nucleotide sequence ID" value="NZ_JAAVJR010000004.1"/>
</dbReference>
<evidence type="ECO:0000313" key="5">
    <source>
        <dbReference type="Proteomes" id="UP000703674"/>
    </source>
</evidence>
<reference evidence="4 5" key="1">
    <citation type="submission" date="2020-03" db="EMBL/GenBank/DDBJ databases">
        <title>Salinimicrobium sp. nov, isolated from SCS.</title>
        <authorList>
            <person name="Cao W.R."/>
        </authorList>
    </citation>
    <scope>NUCLEOTIDE SEQUENCE [LARGE SCALE GENOMIC DNA]</scope>
    <source>
        <strain evidence="5">J15B91</strain>
    </source>
</reference>
<dbReference type="Gene3D" id="1.25.40.10">
    <property type="entry name" value="Tetratricopeptide repeat domain"/>
    <property type="match status" value="1"/>
</dbReference>
<feature type="transmembrane region" description="Helical" evidence="2">
    <location>
        <begin position="129"/>
        <end position="149"/>
    </location>
</feature>
<dbReference type="Pfam" id="PF00515">
    <property type="entry name" value="TPR_1"/>
    <property type="match status" value="1"/>
</dbReference>
<keyword evidence="3" id="KW-0732">Signal</keyword>
<organism evidence="4 5">
    <name type="scientific">Salinimicrobium oceani</name>
    <dbReference type="NCBI Taxonomy" id="2722702"/>
    <lineage>
        <taxon>Bacteria</taxon>
        <taxon>Pseudomonadati</taxon>
        <taxon>Bacteroidota</taxon>
        <taxon>Flavobacteriia</taxon>
        <taxon>Flavobacteriales</taxon>
        <taxon>Flavobacteriaceae</taxon>
        <taxon>Salinimicrobium</taxon>
    </lineage>
</organism>
<feature type="signal peptide" evidence="3">
    <location>
        <begin position="1"/>
        <end position="18"/>
    </location>
</feature>
<keyword evidence="1" id="KW-0802">TPR repeat</keyword>
<gene>
    <name evidence="4" type="ORF">HC175_07960</name>
</gene>
<protein>
    <submittedName>
        <fullName evidence="4">Tetratricopeptide repeat protein</fullName>
    </submittedName>
</protein>
<feature type="transmembrane region" description="Helical" evidence="2">
    <location>
        <begin position="158"/>
        <end position="178"/>
    </location>
</feature>
<dbReference type="InterPro" id="IPR019734">
    <property type="entry name" value="TPR_rpt"/>
</dbReference>
<evidence type="ECO:0000256" key="3">
    <source>
        <dbReference type="SAM" id="SignalP"/>
    </source>
</evidence>
<feature type="repeat" description="TPR" evidence="1">
    <location>
        <begin position="54"/>
        <end position="87"/>
    </location>
</feature>
<keyword evidence="2" id="KW-1133">Transmembrane helix</keyword>
<comment type="caution">
    <text evidence="4">The sequence shown here is derived from an EMBL/GenBank/DDBJ whole genome shotgun (WGS) entry which is preliminary data.</text>
</comment>
<keyword evidence="2" id="KW-0812">Transmembrane</keyword>
<dbReference type="PROSITE" id="PS50005">
    <property type="entry name" value="TPR"/>
    <property type="match status" value="1"/>
</dbReference>
<keyword evidence="5" id="KW-1185">Reference proteome</keyword>
<proteinExistence type="predicted"/>
<dbReference type="SUPFAM" id="SSF48452">
    <property type="entry name" value="TPR-like"/>
    <property type="match status" value="1"/>
</dbReference>